<gene>
    <name evidence="5" type="ORF">A2Y99_03865</name>
</gene>
<dbReference type="PANTHER" id="PTHR43398">
    <property type="entry name" value="DOLICHOL-PHOSPHATE MANNOSYLTRANSFERASE SUBUNIT 1"/>
    <property type="match status" value="1"/>
</dbReference>
<dbReference type="Pfam" id="PF00535">
    <property type="entry name" value="Glycos_transf_2"/>
    <property type="match status" value="1"/>
</dbReference>
<keyword evidence="2" id="KW-0328">Glycosyltransferase</keyword>
<evidence type="ECO:0000256" key="3">
    <source>
        <dbReference type="ARBA" id="ARBA00022679"/>
    </source>
</evidence>
<dbReference type="InterPro" id="IPR001173">
    <property type="entry name" value="Glyco_trans_2-like"/>
</dbReference>
<proteinExistence type="inferred from homology"/>
<evidence type="ECO:0000313" key="6">
    <source>
        <dbReference type="Proteomes" id="UP000178230"/>
    </source>
</evidence>
<dbReference type="Proteomes" id="UP000178230">
    <property type="component" value="Unassembled WGS sequence"/>
</dbReference>
<comment type="similarity">
    <text evidence="1">Belongs to the glycosyltransferase 2 family.</text>
</comment>
<dbReference type="Gene3D" id="3.90.550.10">
    <property type="entry name" value="Spore Coat Polysaccharide Biosynthesis Protein SpsA, Chain A"/>
    <property type="match status" value="1"/>
</dbReference>
<evidence type="ECO:0000259" key="4">
    <source>
        <dbReference type="Pfam" id="PF00535"/>
    </source>
</evidence>
<name>A0A1F5YH80_9BACT</name>
<protein>
    <recommendedName>
        <fullName evidence="4">Glycosyltransferase 2-like domain-containing protein</fullName>
    </recommendedName>
</protein>
<evidence type="ECO:0000256" key="2">
    <source>
        <dbReference type="ARBA" id="ARBA00022676"/>
    </source>
</evidence>
<dbReference type="InterPro" id="IPR039528">
    <property type="entry name" value="DPM1-like"/>
</dbReference>
<sequence length="229" mass="26515">MISIILPTYNESGNIIRLINKIKLILKGQEYEIIVVDDASPDGTYQLVKKNFSQKNNVKPYFRITDRGLAKSVLCGMEKSKGDILIVMDTDFNHNPTVLAEMLKYSTQYDLVVGSRYIVNGGMENRIRYLFSYLYNLAIRLTLGLKTHDNLSGFFMMKRSVFDKIQSKTIFYGYGDYFIRLLYYAYQKGLKIKEVPVFYSNRTQGVSKSKFLPMFVDYSKTVLDLLINK</sequence>
<evidence type="ECO:0000313" key="5">
    <source>
        <dbReference type="EMBL" id="OGF99535.1"/>
    </source>
</evidence>
<dbReference type="GO" id="GO:0004582">
    <property type="term" value="F:dolichyl-phosphate beta-D-mannosyltransferase activity"/>
    <property type="evidence" value="ECO:0007669"/>
    <property type="project" value="InterPro"/>
</dbReference>
<dbReference type="InterPro" id="IPR029044">
    <property type="entry name" value="Nucleotide-diphossugar_trans"/>
</dbReference>
<dbReference type="EMBL" id="MFIY01000048">
    <property type="protein sequence ID" value="OGF99535.1"/>
    <property type="molecule type" value="Genomic_DNA"/>
</dbReference>
<dbReference type="SUPFAM" id="SSF53448">
    <property type="entry name" value="Nucleotide-diphospho-sugar transferases"/>
    <property type="match status" value="1"/>
</dbReference>
<keyword evidence="3" id="KW-0808">Transferase</keyword>
<reference evidence="5 6" key="1">
    <citation type="journal article" date="2016" name="Nat. Commun.">
        <title>Thousands of microbial genomes shed light on interconnected biogeochemical processes in an aquifer system.</title>
        <authorList>
            <person name="Anantharaman K."/>
            <person name="Brown C.T."/>
            <person name="Hug L.A."/>
            <person name="Sharon I."/>
            <person name="Castelle C.J."/>
            <person name="Probst A.J."/>
            <person name="Thomas B.C."/>
            <person name="Singh A."/>
            <person name="Wilkins M.J."/>
            <person name="Karaoz U."/>
            <person name="Brodie E.L."/>
            <person name="Williams K.H."/>
            <person name="Hubbard S.S."/>
            <person name="Banfield J.F."/>
        </authorList>
    </citation>
    <scope>NUCLEOTIDE SEQUENCE [LARGE SCALE GENOMIC DNA]</scope>
</reference>
<evidence type="ECO:0000256" key="1">
    <source>
        <dbReference type="ARBA" id="ARBA00006739"/>
    </source>
</evidence>
<accession>A0A1F5YH80</accession>
<dbReference type="PANTHER" id="PTHR43398:SF1">
    <property type="entry name" value="DOLICHOL-PHOSPHATE MANNOSYLTRANSFERASE SUBUNIT 1"/>
    <property type="match status" value="1"/>
</dbReference>
<feature type="domain" description="Glycosyltransferase 2-like" evidence="4">
    <location>
        <begin position="3"/>
        <end position="165"/>
    </location>
</feature>
<dbReference type="AlphaFoldDB" id="A0A1F5YH80"/>
<organism evidence="5 6">
    <name type="scientific">Candidatus Gottesmanbacteria bacterium RBG_13_37_7</name>
    <dbReference type="NCBI Taxonomy" id="1798369"/>
    <lineage>
        <taxon>Bacteria</taxon>
        <taxon>Candidatus Gottesmaniibacteriota</taxon>
    </lineage>
</organism>
<comment type="caution">
    <text evidence="5">The sequence shown here is derived from an EMBL/GenBank/DDBJ whole genome shotgun (WGS) entry which is preliminary data.</text>
</comment>